<gene>
    <name evidence="2" type="primary">rsc58</name>
    <name evidence="2" type="ORF">SOMG_01561</name>
</gene>
<dbReference type="RefSeq" id="XP_056035875.1">
    <property type="nucleotide sequence ID" value="XM_056180354.1"/>
</dbReference>
<evidence type="ECO:0000313" key="2">
    <source>
        <dbReference type="EMBL" id="WBW71632.1"/>
    </source>
</evidence>
<keyword evidence="3" id="KW-1185">Reference proteome</keyword>
<sequence>MDHATWQPLLVSFLSSLPAGSSLLESTKTVSGDPLGKILHNQQYSSMQSFLKDWHAICYQGIHDHDPSESIYWDIDRTYFLLKQSLSTEASRNGEFDTEDASIPEASSSPSLFFENSLYPQFKSHALMMLGPTGPMFTSPAHLSRLDSRLPDGGIVAKPVAVMASPAYGSASDVSLSKFPAPPASPKTSNAVGNVHPSSLQYPTQKLLSLDSFSSFSPIRNTSSTVISDNTYKTVSTYYQSDRYHKLLDSESVDVDFIQENLGVVEEDVFSDAPLRHDLLHVYTLLQRLQNLQNVRLDSPSPPDTPSLEERSIASEVGALLSKLILTYNLSPSDLPIPDTQLPFTKFGPQIQGSLPPTAQPFETTAQVQSRAGQMSARGNSALMNGTYGQYSSDAPIQSYKRSKSRR</sequence>
<dbReference type="KEGG" id="som:SOMG_01561"/>
<evidence type="ECO:0000256" key="1">
    <source>
        <dbReference type="SAM" id="MobiDB-lite"/>
    </source>
</evidence>
<evidence type="ECO:0000313" key="3">
    <source>
        <dbReference type="Proteomes" id="UP001212411"/>
    </source>
</evidence>
<dbReference type="Proteomes" id="UP001212411">
    <property type="component" value="Chromosome 1"/>
</dbReference>
<accession>A0AAE9W889</accession>
<proteinExistence type="predicted"/>
<reference evidence="2 3" key="1">
    <citation type="journal article" date="2023" name="G3 (Bethesda)">
        <title>A high-quality reference genome for the fission yeast Schizosaccharomyces osmophilus.</title>
        <authorList>
            <person name="Jia G.S."/>
            <person name="Zhang W.C."/>
            <person name="Liang Y."/>
            <person name="Liu X.H."/>
            <person name="Rhind N."/>
            <person name="Pidoux A."/>
            <person name="Brysch-Herzberg M."/>
            <person name="Du L.L."/>
        </authorList>
    </citation>
    <scope>NUCLEOTIDE SEQUENCE [LARGE SCALE GENOMIC DNA]</scope>
    <source>
        <strain evidence="2 3">CBS 15793</strain>
    </source>
</reference>
<feature type="region of interest" description="Disordered" evidence="1">
    <location>
        <begin position="367"/>
        <end position="407"/>
    </location>
</feature>
<name>A0AAE9W889_9SCHI</name>
<dbReference type="GeneID" id="80875043"/>
<feature type="compositionally biased region" description="Polar residues" evidence="1">
    <location>
        <begin position="367"/>
        <end position="396"/>
    </location>
</feature>
<dbReference type="EMBL" id="CP115611">
    <property type="protein sequence ID" value="WBW71632.1"/>
    <property type="molecule type" value="Genomic_DNA"/>
</dbReference>
<organism evidence="2 3">
    <name type="scientific">Schizosaccharomyces osmophilus</name>
    <dbReference type="NCBI Taxonomy" id="2545709"/>
    <lineage>
        <taxon>Eukaryota</taxon>
        <taxon>Fungi</taxon>
        <taxon>Dikarya</taxon>
        <taxon>Ascomycota</taxon>
        <taxon>Taphrinomycotina</taxon>
        <taxon>Schizosaccharomycetes</taxon>
        <taxon>Schizosaccharomycetales</taxon>
        <taxon>Schizosaccharomycetaceae</taxon>
        <taxon>Schizosaccharomyces</taxon>
    </lineage>
</organism>
<dbReference type="AlphaFoldDB" id="A0AAE9W889"/>
<protein>
    <submittedName>
        <fullName evidence="2">RSC complex subunit Rsc58</fullName>
    </submittedName>
</protein>